<evidence type="ECO:0000259" key="2">
    <source>
        <dbReference type="Pfam" id="PF07971"/>
    </source>
</evidence>
<dbReference type="OrthoDB" id="449263at2759"/>
<dbReference type="AlphaFoldDB" id="A0A0C3CAL7"/>
<proteinExistence type="predicted"/>
<feature type="domain" description="Glycosyl hydrolase family 92 N-terminal" evidence="3">
    <location>
        <begin position="24"/>
        <end position="298"/>
    </location>
</feature>
<reference evidence="5" key="2">
    <citation type="submission" date="2015-01" db="EMBL/GenBank/DDBJ databases">
        <title>Evolutionary Origins and Diversification of the Mycorrhizal Mutualists.</title>
        <authorList>
            <consortium name="DOE Joint Genome Institute"/>
            <consortium name="Mycorrhizal Genomics Consortium"/>
            <person name="Kohler A."/>
            <person name="Kuo A."/>
            <person name="Nagy L.G."/>
            <person name="Floudas D."/>
            <person name="Copeland A."/>
            <person name="Barry K.W."/>
            <person name="Cichocki N."/>
            <person name="Veneault-Fourrey C."/>
            <person name="LaButti K."/>
            <person name="Lindquist E.A."/>
            <person name="Lipzen A."/>
            <person name="Lundell T."/>
            <person name="Morin E."/>
            <person name="Murat C."/>
            <person name="Riley R."/>
            <person name="Ohm R."/>
            <person name="Sun H."/>
            <person name="Tunlid A."/>
            <person name="Henrissat B."/>
            <person name="Grigoriev I.V."/>
            <person name="Hibbett D.S."/>
            <person name="Martin F."/>
        </authorList>
    </citation>
    <scope>NUCLEOTIDE SEQUENCE [LARGE SCALE GENOMIC DNA]</scope>
    <source>
        <strain evidence="5">Zn</strain>
    </source>
</reference>
<dbReference type="Gene3D" id="1.20.1050.60">
    <property type="entry name" value="alpha-1,2-mannosidase"/>
    <property type="match status" value="1"/>
</dbReference>
<dbReference type="Gene3D" id="2.70.98.10">
    <property type="match status" value="1"/>
</dbReference>
<dbReference type="InParanoid" id="A0A0C3CAL7"/>
<evidence type="ECO:0000313" key="5">
    <source>
        <dbReference type="Proteomes" id="UP000054321"/>
    </source>
</evidence>
<evidence type="ECO:0000313" key="4">
    <source>
        <dbReference type="EMBL" id="KIM95973.1"/>
    </source>
</evidence>
<dbReference type="InterPro" id="IPR014718">
    <property type="entry name" value="GH-type_carb-bd"/>
</dbReference>
<keyword evidence="4" id="KW-0378">Hydrolase</keyword>
<dbReference type="Gene3D" id="1.20.1610.10">
    <property type="entry name" value="alpha-1,2-mannosidases domains"/>
    <property type="match status" value="1"/>
</dbReference>
<dbReference type="InterPro" id="IPR041371">
    <property type="entry name" value="GH92_N"/>
</dbReference>
<dbReference type="InterPro" id="IPR008928">
    <property type="entry name" value="6-hairpin_glycosidase_sf"/>
</dbReference>
<dbReference type="GO" id="GO:0006516">
    <property type="term" value="P:glycoprotein catabolic process"/>
    <property type="evidence" value="ECO:0007669"/>
    <property type="project" value="TreeGrafter"/>
</dbReference>
<keyword evidence="5" id="KW-1185">Reference proteome</keyword>
<dbReference type="Proteomes" id="UP000054321">
    <property type="component" value="Unassembled WGS sequence"/>
</dbReference>
<dbReference type="HOGENOM" id="CLU_003690_4_2_1"/>
<dbReference type="NCBIfam" id="TIGR01180">
    <property type="entry name" value="aman2_put"/>
    <property type="match status" value="1"/>
</dbReference>
<evidence type="ECO:0000259" key="3">
    <source>
        <dbReference type="Pfam" id="PF17678"/>
    </source>
</evidence>
<dbReference type="InterPro" id="IPR005887">
    <property type="entry name" value="GH92_a_mannosidase_put"/>
</dbReference>
<evidence type="ECO:0000256" key="1">
    <source>
        <dbReference type="SAM" id="SignalP"/>
    </source>
</evidence>
<dbReference type="GO" id="GO:0005975">
    <property type="term" value="P:carbohydrate metabolic process"/>
    <property type="evidence" value="ECO:0007669"/>
    <property type="project" value="InterPro"/>
</dbReference>
<dbReference type="InterPro" id="IPR012939">
    <property type="entry name" value="Glyco_hydro_92"/>
</dbReference>
<reference evidence="4 5" key="1">
    <citation type="submission" date="2014-04" db="EMBL/GenBank/DDBJ databases">
        <authorList>
            <consortium name="DOE Joint Genome Institute"/>
            <person name="Kuo A."/>
            <person name="Martino E."/>
            <person name="Perotto S."/>
            <person name="Kohler A."/>
            <person name="Nagy L.G."/>
            <person name="Floudas D."/>
            <person name="Copeland A."/>
            <person name="Barry K.W."/>
            <person name="Cichocki N."/>
            <person name="Veneault-Fourrey C."/>
            <person name="LaButti K."/>
            <person name="Lindquist E.A."/>
            <person name="Lipzen A."/>
            <person name="Lundell T."/>
            <person name="Morin E."/>
            <person name="Murat C."/>
            <person name="Sun H."/>
            <person name="Tunlid A."/>
            <person name="Henrissat B."/>
            <person name="Grigoriev I.V."/>
            <person name="Hibbett D.S."/>
            <person name="Martin F."/>
            <person name="Nordberg H.P."/>
            <person name="Cantor M.N."/>
            <person name="Hua S.X."/>
        </authorList>
    </citation>
    <scope>NUCLEOTIDE SEQUENCE [LARGE SCALE GENOMIC DNA]</scope>
    <source>
        <strain evidence="4 5">Zn</strain>
    </source>
</reference>
<keyword evidence="1" id="KW-0732">Signal</keyword>
<dbReference type="FunFam" id="3.30.2080.10:FF:000001">
    <property type="entry name" value="Alpha-1,2-mannosidase subfamily"/>
    <property type="match status" value="1"/>
</dbReference>
<dbReference type="GO" id="GO:0030246">
    <property type="term" value="F:carbohydrate binding"/>
    <property type="evidence" value="ECO:0007669"/>
    <property type="project" value="InterPro"/>
</dbReference>
<gene>
    <name evidence="4" type="ORF">OIDMADRAFT_33373</name>
</gene>
<feature type="domain" description="Glycosyl hydrolase family 92" evidence="2">
    <location>
        <begin position="304"/>
        <end position="775"/>
    </location>
</feature>
<dbReference type="SUPFAM" id="SSF48208">
    <property type="entry name" value="Six-hairpin glycosidases"/>
    <property type="match status" value="1"/>
</dbReference>
<feature type="signal peptide" evidence="1">
    <location>
        <begin position="1"/>
        <end position="17"/>
    </location>
</feature>
<organism evidence="4 5">
    <name type="scientific">Oidiodendron maius (strain Zn)</name>
    <dbReference type="NCBI Taxonomy" id="913774"/>
    <lineage>
        <taxon>Eukaryota</taxon>
        <taxon>Fungi</taxon>
        <taxon>Dikarya</taxon>
        <taxon>Ascomycota</taxon>
        <taxon>Pezizomycotina</taxon>
        <taxon>Leotiomycetes</taxon>
        <taxon>Leotiomycetes incertae sedis</taxon>
        <taxon>Myxotrichaceae</taxon>
        <taxon>Oidiodendron</taxon>
    </lineage>
</organism>
<accession>A0A0C3CAL7</accession>
<dbReference type="EMBL" id="KN832885">
    <property type="protein sequence ID" value="KIM95973.1"/>
    <property type="molecule type" value="Genomic_DNA"/>
</dbReference>
<dbReference type="InterPro" id="IPR050883">
    <property type="entry name" value="PNGase"/>
</dbReference>
<name>A0A0C3CAL7_OIDMZ</name>
<dbReference type="FunFam" id="1.20.1050.60:FF:000002">
    <property type="entry name" value="Glycosyl hydrolase family 92"/>
    <property type="match status" value="1"/>
</dbReference>
<dbReference type="PANTHER" id="PTHR12143:SF27">
    <property type="entry name" value="ALPHA-1,2-MANNOSIDASE FAMILY PROTEIN (AFU_ORTHOLOGUE AFUA_5G10520)"/>
    <property type="match status" value="1"/>
</dbReference>
<sequence>MSMCTVWLLCFARLVTATPDLTKYVNPFIGTEGQGNPGTAINGGNIFPGAAMPFGVVKFGVDTTAFDWTNVDADAGYTPDGYVTGLSMLHESGTGGAPTYGFVHQMPLSTIEGVNVLDNFTYMQERTSLDVANVGYYRTELANGIIAELSATDHAGIVQYSYPKNAERYILVDVSHMLPSSGEAQHSQFYSNGFLARSPDGTKYQGYGVYRGGFSSRPDGRVYFCAEFDNTPDQVQLFSGQYTDPYWPNSTEFHPPVFTKAESIIGNQQPQYGFAKRIGALFTFPSSVSTLKSRIGVSFISSDNACQHIEQELPTWDLQPVIAAAKEQWNKEVLSKVTTTDSNNNTLLEMLYSSLYKMHLMPSDRTGENPNWETEEPTYDDFYTLWDTFRCLNSYLVLTAPKRAAGIIRSLIDIWRYEFFMPDARSGNYNGRVQGGSNADNVLADAYVKGLSAPEYGINWTEGYAAMKTNAEKVPYNTFDAGDPTGSVKEGRGALPDWLSLGTVEYGLNDFALSQVAKDIAPQDYVKYFNRSAGWQRIWQHDLVSLNFTGFLAPLYANGTRDPTYSPLNCGVWCSWSDVTYEGLPWEYSWTVPYDMETLITFMGGPSTAETRLDAMFIPGIQSGGVGAGNGAGTTIFNPGNEPSFGTPFLYNYLGKKQWKSVMRSREVVNQYYSNGRDGIPGNSDAGALESWMVWNLVGLYPVVTQPVYLLLSPWFSDLSISVDGNKTLQITTSGLKDGPYVQNVTVNGKPWNKSWVTHEDLISGNGGRIHFVLGSSQMEWDVGDLPPSPGHLDLAIRN</sequence>
<feature type="chain" id="PRO_5002162293" evidence="1">
    <location>
        <begin position="18"/>
        <end position="799"/>
    </location>
</feature>
<dbReference type="Gene3D" id="3.30.2080.10">
    <property type="entry name" value="GH92 mannosidase domain"/>
    <property type="match status" value="1"/>
</dbReference>
<protein>
    <submittedName>
        <fullName evidence="4">Glycoside hydrolase family 92 protein</fullName>
    </submittedName>
</protein>
<dbReference type="Pfam" id="PF07971">
    <property type="entry name" value="Glyco_hydro_92"/>
    <property type="match status" value="1"/>
</dbReference>
<dbReference type="GO" id="GO:0000224">
    <property type="term" value="F:peptide-N4-(N-acetyl-beta-glucosaminyl)asparagine amidase activity"/>
    <property type="evidence" value="ECO:0007669"/>
    <property type="project" value="TreeGrafter"/>
</dbReference>
<dbReference type="PANTHER" id="PTHR12143">
    <property type="entry name" value="PEPTIDE N-GLYCANASE PNGASE -RELATED"/>
    <property type="match status" value="1"/>
</dbReference>
<dbReference type="STRING" id="913774.A0A0C3CAL7"/>
<dbReference type="GO" id="GO:0005829">
    <property type="term" value="C:cytosol"/>
    <property type="evidence" value="ECO:0007669"/>
    <property type="project" value="TreeGrafter"/>
</dbReference>
<dbReference type="Pfam" id="PF17678">
    <property type="entry name" value="Glyco_hydro_92N"/>
    <property type="match status" value="1"/>
</dbReference>
<dbReference type="GO" id="GO:0005634">
    <property type="term" value="C:nucleus"/>
    <property type="evidence" value="ECO:0007669"/>
    <property type="project" value="TreeGrafter"/>
</dbReference>